<keyword evidence="2" id="KW-1185">Reference proteome</keyword>
<evidence type="ECO:0000313" key="1">
    <source>
        <dbReference type="EMBL" id="NGZ90284.1"/>
    </source>
</evidence>
<sequence length="415" mass="47483">MKKDDSTIIDQKSGNEIIQWTDSDKHDQHLYFTSPSVTDDDQYLVIISERKGKPDLFCIDRGTSEISQITDSKGLLKSYTYPQGGEVGLSKASPFLDSKNKILYWIEDDCLWKKDLASNEAPKEVACLPKGWLTGYTHVSSDGKKICVPCTDPNAFTEEDKTQHDQLKNVPIIMLNEGYKTKIIVVDIESETCSAEVELPFWVTHVQFDPNDPEKILCNSEGSLPSTARREYPYWGRIWLVNTDGSYRRLFEQEEGEYVNHENWFRSGEGIVYHGKYDQTFFKKAGYYGMIAFNKFVRKFFSRQKLDVMFDHFVAARDRNGKQLFSIKVNHPISHAVAGTKGENFVTDSRDGNIYGYREVHNDFNKSLICHHGSSLSFQDAHPHPRVTKNGNSIIFTSDKNGSCNVYEVKLKETI</sequence>
<dbReference type="Pfam" id="PF07676">
    <property type="entry name" value="PD40"/>
    <property type="match status" value="2"/>
</dbReference>
<proteinExistence type="predicted"/>
<evidence type="ECO:0000313" key="2">
    <source>
        <dbReference type="Proteomes" id="UP000643701"/>
    </source>
</evidence>
<dbReference type="Proteomes" id="UP000643701">
    <property type="component" value="Unassembled WGS sequence"/>
</dbReference>
<dbReference type="InterPro" id="IPR011659">
    <property type="entry name" value="WD40"/>
</dbReference>
<dbReference type="InterPro" id="IPR015943">
    <property type="entry name" value="WD40/YVTN_repeat-like_dom_sf"/>
</dbReference>
<name>A0A967AL34_9FLAO</name>
<dbReference type="AlphaFoldDB" id="A0A967AL34"/>
<dbReference type="RefSeq" id="WP_166400532.1">
    <property type="nucleotide sequence ID" value="NZ_JAANAS010000061.1"/>
</dbReference>
<accession>A0A967AL34</accession>
<dbReference type="Gene3D" id="2.130.10.10">
    <property type="entry name" value="YVTN repeat-like/Quinoprotein amine dehydrogenase"/>
    <property type="match status" value="1"/>
</dbReference>
<reference evidence="1" key="1">
    <citation type="submission" date="2020-03" db="EMBL/GenBank/DDBJ databases">
        <title>Psychroflexus Maritimus sp. nov., isolate from marine sediment.</title>
        <authorList>
            <person name="Zhong Y.-L."/>
        </authorList>
    </citation>
    <scope>NUCLEOTIDE SEQUENCE</scope>
    <source>
        <strain evidence="1">C1</strain>
    </source>
</reference>
<comment type="caution">
    <text evidence="1">The sequence shown here is derived from an EMBL/GenBank/DDBJ whole genome shotgun (WGS) entry which is preliminary data.</text>
</comment>
<gene>
    <name evidence="1" type="ORF">G7034_08460</name>
</gene>
<dbReference type="SUPFAM" id="SSF69322">
    <property type="entry name" value="Tricorn protease domain 2"/>
    <property type="match status" value="1"/>
</dbReference>
<organism evidence="1 2">
    <name type="scientific">Psychroflexus maritimus</name>
    <dbReference type="NCBI Taxonomy" id="2714865"/>
    <lineage>
        <taxon>Bacteria</taxon>
        <taxon>Pseudomonadati</taxon>
        <taxon>Bacteroidota</taxon>
        <taxon>Flavobacteriia</taxon>
        <taxon>Flavobacteriales</taxon>
        <taxon>Flavobacteriaceae</taxon>
        <taxon>Psychroflexus</taxon>
    </lineage>
</organism>
<protein>
    <recommendedName>
        <fullName evidence="3">Oligogalacturonide lyase</fullName>
    </recommendedName>
</protein>
<dbReference type="EMBL" id="JAANAS010000061">
    <property type="protein sequence ID" value="NGZ90284.1"/>
    <property type="molecule type" value="Genomic_DNA"/>
</dbReference>
<evidence type="ECO:0008006" key="3">
    <source>
        <dbReference type="Google" id="ProtNLM"/>
    </source>
</evidence>